<proteinExistence type="predicted"/>
<reference evidence="1 2" key="1">
    <citation type="submission" date="2019-11" db="EMBL/GenBank/DDBJ databases">
        <title>Whole genome sequence of Oryza granulata.</title>
        <authorList>
            <person name="Li W."/>
        </authorList>
    </citation>
    <scope>NUCLEOTIDE SEQUENCE [LARGE SCALE GENOMIC DNA]</scope>
    <source>
        <strain evidence="2">cv. Menghai</strain>
        <tissue evidence="1">Leaf</tissue>
    </source>
</reference>
<comment type="caution">
    <text evidence="1">The sequence shown here is derived from an EMBL/GenBank/DDBJ whole genome shotgun (WGS) entry which is preliminary data.</text>
</comment>
<gene>
    <name evidence="1" type="ORF">E2562_001402</name>
</gene>
<organism evidence="1 2">
    <name type="scientific">Oryza meyeriana var. granulata</name>
    <dbReference type="NCBI Taxonomy" id="110450"/>
    <lineage>
        <taxon>Eukaryota</taxon>
        <taxon>Viridiplantae</taxon>
        <taxon>Streptophyta</taxon>
        <taxon>Embryophyta</taxon>
        <taxon>Tracheophyta</taxon>
        <taxon>Spermatophyta</taxon>
        <taxon>Magnoliopsida</taxon>
        <taxon>Liliopsida</taxon>
        <taxon>Poales</taxon>
        <taxon>Poaceae</taxon>
        <taxon>BOP clade</taxon>
        <taxon>Oryzoideae</taxon>
        <taxon>Oryzeae</taxon>
        <taxon>Oryzinae</taxon>
        <taxon>Oryza</taxon>
        <taxon>Oryza meyeriana</taxon>
    </lineage>
</organism>
<keyword evidence="2" id="KW-1185">Reference proteome</keyword>
<dbReference type="Proteomes" id="UP000479710">
    <property type="component" value="Unassembled WGS sequence"/>
</dbReference>
<dbReference type="EMBL" id="SPHZ02000006">
    <property type="protein sequence ID" value="KAF0910192.1"/>
    <property type="molecule type" value="Genomic_DNA"/>
</dbReference>
<accession>A0A6G1DD61</accession>
<sequence length="59" mass="7101">MTVPMILINIFKDICLKEANQFIVTKEKEEIDDDMEQDDVLLHKDIIWNIYRIVLESFM</sequence>
<protein>
    <submittedName>
        <fullName evidence="1">Uncharacterized protein</fullName>
    </submittedName>
</protein>
<name>A0A6G1DD61_9ORYZ</name>
<evidence type="ECO:0000313" key="2">
    <source>
        <dbReference type="Proteomes" id="UP000479710"/>
    </source>
</evidence>
<evidence type="ECO:0000313" key="1">
    <source>
        <dbReference type="EMBL" id="KAF0910192.1"/>
    </source>
</evidence>
<dbReference type="AlphaFoldDB" id="A0A6G1DD61"/>